<evidence type="ECO:0000313" key="1">
    <source>
        <dbReference type="EMBL" id="KAJ3503698.1"/>
    </source>
</evidence>
<accession>A0ACC1RA39</accession>
<protein>
    <submittedName>
        <fullName evidence="1">Uncharacterized protein</fullName>
    </submittedName>
</protein>
<sequence>MQIENIQGERPCPVATQGAHLIPPPSTPAFHTWIPNTIFVQSLTNKLKLVEMRQNIRIGLYGAEFANQWPISKTPRDLARDAANRVTKIHHDLLLDLDDDTETDEEENEKRGIQNELISAACRKRMSEAREKRKRDVLLLSPEGTDDDTTGQTKKRKRGGFKLVEPTRKRIRDAARSQAMY</sequence>
<reference evidence="1" key="1">
    <citation type="submission" date="2022-08" db="EMBL/GenBank/DDBJ databases">
        <title>Genome Sequence of Fusarium decemcellulare.</title>
        <authorList>
            <person name="Buettner E."/>
        </authorList>
    </citation>
    <scope>NUCLEOTIDE SEQUENCE</scope>
    <source>
        <strain evidence="1">Babe19</strain>
    </source>
</reference>
<comment type="caution">
    <text evidence="1">The sequence shown here is derived from an EMBL/GenBank/DDBJ whole genome shotgun (WGS) entry which is preliminary data.</text>
</comment>
<dbReference type="EMBL" id="JANRMS010005115">
    <property type="protein sequence ID" value="KAJ3503698.1"/>
    <property type="molecule type" value="Genomic_DNA"/>
</dbReference>
<keyword evidence="2" id="KW-1185">Reference proteome</keyword>
<name>A0ACC1RA39_9HYPO</name>
<dbReference type="Proteomes" id="UP001148629">
    <property type="component" value="Unassembled WGS sequence"/>
</dbReference>
<proteinExistence type="predicted"/>
<organism evidence="1 2">
    <name type="scientific">Fusarium decemcellulare</name>
    <dbReference type="NCBI Taxonomy" id="57161"/>
    <lineage>
        <taxon>Eukaryota</taxon>
        <taxon>Fungi</taxon>
        <taxon>Dikarya</taxon>
        <taxon>Ascomycota</taxon>
        <taxon>Pezizomycotina</taxon>
        <taxon>Sordariomycetes</taxon>
        <taxon>Hypocreomycetidae</taxon>
        <taxon>Hypocreales</taxon>
        <taxon>Nectriaceae</taxon>
        <taxon>Fusarium</taxon>
        <taxon>Fusarium decemcellulare species complex</taxon>
    </lineage>
</organism>
<gene>
    <name evidence="1" type="ORF">NM208_g16464</name>
</gene>
<evidence type="ECO:0000313" key="2">
    <source>
        <dbReference type="Proteomes" id="UP001148629"/>
    </source>
</evidence>